<dbReference type="EMBL" id="ABIL02000006">
    <property type="protein sequence ID" value="EDS71349.1"/>
    <property type="molecule type" value="Genomic_DNA"/>
</dbReference>
<keyword evidence="8" id="KW-0443">Lipid metabolism</keyword>
<evidence type="ECO:0000256" key="11">
    <source>
        <dbReference type="ARBA" id="ARBA00023264"/>
    </source>
</evidence>
<evidence type="ECO:0000256" key="10">
    <source>
        <dbReference type="ARBA" id="ARBA00023209"/>
    </source>
</evidence>
<dbReference type="CDD" id="cd09154">
    <property type="entry name" value="PLDc_SMU_988_like_1"/>
    <property type="match status" value="1"/>
</dbReference>
<evidence type="ECO:0000256" key="9">
    <source>
        <dbReference type="ARBA" id="ARBA00023136"/>
    </source>
</evidence>
<dbReference type="CDD" id="cd09160">
    <property type="entry name" value="PLDc_SMU_988_like_2"/>
    <property type="match status" value="1"/>
</dbReference>
<name>B1CAQ2_9FIRM</name>
<evidence type="ECO:0000256" key="3">
    <source>
        <dbReference type="ARBA" id="ARBA00022516"/>
    </source>
</evidence>
<feature type="transmembrane region" description="Helical" evidence="13">
    <location>
        <begin position="74"/>
        <end position="91"/>
    </location>
</feature>
<evidence type="ECO:0000313" key="15">
    <source>
        <dbReference type="EMBL" id="EDS71349.1"/>
    </source>
</evidence>
<keyword evidence="7 13" id="KW-1133">Transmembrane helix</keyword>
<keyword evidence="11" id="KW-1208">Phospholipid metabolism</keyword>
<dbReference type="InterPro" id="IPR022924">
    <property type="entry name" value="Cardiolipin_synthase"/>
</dbReference>
<dbReference type="SUPFAM" id="SSF56024">
    <property type="entry name" value="Phospholipase D/nuclease"/>
    <property type="match status" value="2"/>
</dbReference>
<dbReference type="GO" id="GO:0016787">
    <property type="term" value="F:hydrolase activity"/>
    <property type="evidence" value="ECO:0007669"/>
    <property type="project" value="UniProtKB-KW"/>
</dbReference>
<dbReference type="SMART" id="SM00155">
    <property type="entry name" value="PLDc"/>
    <property type="match status" value="2"/>
</dbReference>
<gene>
    <name evidence="15" type="ORF">ANASTE_01048</name>
</gene>
<evidence type="ECO:0000256" key="4">
    <source>
        <dbReference type="ARBA" id="ARBA00022679"/>
    </source>
</evidence>
<evidence type="ECO:0000259" key="14">
    <source>
        <dbReference type="PROSITE" id="PS50035"/>
    </source>
</evidence>
<dbReference type="EC" id="2.7.8.-" evidence="12"/>
<evidence type="ECO:0000256" key="6">
    <source>
        <dbReference type="ARBA" id="ARBA00022737"/>
    </source>
</evidence>
<feature type="domain" description="PLD phosphodiesterase" evidence="14">
    <location>
        <begin position="460"/>
        <end position="487"/>
    </location>
</feature>
<dbReference type="STRING" id="445971.ANASTE_01048"/>
<reference evidence="15" key="1">
    <citation type="submission" date="2008-01" db="EMBL/GenBank/DDBJ databases">
        <authorList>
            <person name="Fulton L."/>
            <person name="Clifton S."/>
            <person name="Fulton B."/>
            <person name="Xu J."/>
            <person name="Minx P."/>
            <person name="Pepin K.H."/>
            <person name="Johnson M."/>
            <person name="Thiruvilangam P."/>
            <person name="Bhonagiri V."/>
            <person name="Nash W.E."/>
            <person name="Mardis E.R."/>
            <person name="Wilson R.K."/>
        </authorList>
    </citation>
    <scope>NUCLEOTIDE SEQUENCE [LARGE SCALE GENOMIC DNA]</scope>
    <source>
        <strain evidence="15">DSM 17244</strain>
    </source>
</reference>
<keyword evidence="16" id="KW-1185">Reference proteome</keyword>
<feature type="domain" description="PLD phosphodiesterase" evidence="14">
    <location>
        <begin position="278"/>
        <end position="305"/>
    </location>
</feature>
<dbReference type="PANTHER" id="PTHR21248">
    <property type="entry name" value="CARDIOLIPIN SYNTHASE"/>
    <property type="match status" value="1"/>
</dbReference>
<evidence type="ECO:0000256" key="2">
    <source>
        <dbReference type="ARBA" id="ARBA00022475"/>
    </source>
</evidence>
<feature type="transmembrane region" description="Helical" evidence="13">
    <location>
        <begin position="100"/>
        <end position="120"/>
    </location>
</feature>
<evidence type="ECO:0000256" key="1">
    <source>
        <dbReference type="ARBA" id="ARBA00004651"/>
    </source>
</evidence>
<keyword evidence="15" id="KW-0378">Hydrolase</keyword>
<feature type="transmembrane region" description="Helical" evidence="13">
    <location>
        <begin position="47"/>
        <end position="68"/>
    </location>
</feature>
<reference evidence="15" key="2">
    <citation type="submission" date="2013-08" db="EMBL/GenBank/DDBJ databases">
        <title>Draft genome sequence of Anaerofustis stercorihominis (DSM 17244).</title>
        <authorList>
            <person name="Sudarsanam P."/>
            <person name="Ley R."/>
            <person name="Guruge J."/>
            <person name="Turnbaugh P.J."/>
            <person name="Mahowald M."/>
            <person name="Liep D."/>
            <person name="Gordon J."/>
        </authorList>
    </citation>
    <scope>NUCLEOTIDE SEQUENCE</scope>
    <source>
        <strain evidence="15">DSM 17244</strain>
    </source>
</reference>
<accession>B1CAQ2</accession>
<comment type="subcellular location">
    <subcellularLocation>
        <location evidence="1">Cell membrane</location>
        <topology evidence="1">Multi-pass membrane protein</topology>
    </subcellularLocation>
</comment>
<keyword evidence="10" id="KW-0594">Phospholipid biosynthesis</keyword>
<dbReference type="InterPro" id="IPR001736">
    <property type="entry name" value="PLipase_D/transphosphatidylase"/>
</dbReference>
<keyword evidence="5 13" id="KW-0812">Transmembrane</keyword>
<keyword evidence="2" id="KW-1003">Cell membrane</keyword>
<evidence type="ECO:0000256" key="5">
    <source>
        <dbReference type="ARBA" id="ARBA00022692"/>
    </source>
</evidence>
<dbReference type="GO" id="GO:0008808">
    <property type="term" value="F:cardiolipin synthase activity"/>
    <property type="evidence" value="ECO:0007669"/>
    <property type="project" value="UniProtKB-UniRule"/>
</dbReference>
<dbReference type="NCBIfam" id="TIGR04265">
    <property type="entry name" value="bac_cardiolipin"/>
    <property type="match status" value="1"/>
</dbReference>
<dbReference type="InterPro" id="IPR027379">
    <property type="entry name" value="CLS_N"/>
</dbReference>
<dbReference type="PANTHER" id="PTHR21248:SF22">
    <property type="entry name" value="PHOSPHOLIPASE D"/>
    <property type="match status" value="1"/>
</dbReference>
<proteinExistence type="predicted"/>
<keyword evidence="4" id="KW-0808">Transferase</keyword>
<organism evidence="15 16">
    <name type="scientific">Anaerofustis stercorihominis DSM 17244</name>
    <dbReference type="NCBI Taxonomy" id="445971"/>
    <lineage>
        <taxon>Bacteria</taxon>
        <taxon>Bacillati</taxon>
        <taxon>Bacillota</taxon>
        <taxon>Clostridia</taxon>
        <taxon>Eubacteriales</taxon>
        <taxon>Eubacteriaceae</taxon>
        <taxon>Anaerofustis</taxon>
    </lineage>
</organism>
<sequence length="546" mass="63489">MFKEIKNKNNNYYGKYGLSNFVMLYYIKRQLKRETMKFLDKIFSRIVIFGLLLLFQAFMLFYLVFALGESVNEVYGILLFASILTVAYVNTRNMNPAYKLGWAIVIMGFPFFGILFYLAVGNKKPTRKLKKKLSRASEFAHRMLPQDADTIEEIVKEDPMVAGNAMYISNYGPYPMCKNTKTKFYPVGEDAFVDMIEELKKAEKYIFIEYFIVHEGKMWDTILDILEEKVKEGVDVRFIYDDVGSLTVLPSKYHRVLEKKGIKTIVFNPFVPFLSLVMNNRDHRKITVIDGKVGFTGGINLSDEYINEVERFGHWKDNAIKLEGEGVWNLTIMFLEMWNGLRPTDNELAYEKFKPDYSFAADYKDEGYVQPYSDSPLDNEVLSENVYMNILNSARDYVYIYTPYLIIDNEMTTALTLAAKRGVDVRIVIPGIPDKKTAFELTKSFCPELINSGVKIYHYTPGFLHGKCFVSDDKVGTVGTANMDYRSLYLHFECGVYLYKTKSVMEIKDDMLKTFEKSERRYNKRNKLPIIFKIYRSLLRLFAPLM</sequence>
<evidence type="ECO:0000256" key="8">
    <source>
        <dbReference type="ARBA" id="ARBA00023098"/>
    </source>
</evidence>
<dbReference type="AlphaFoldDB" id="B1CAQ2"/>
<dbReference type="PROSITE" id="PS50035">
    <property type="entry name" value="PLD"/>
    <property type="match status" value="2"/>
</dbReference>
<dbReference type="GO" id="GO:0005886">
    <property type="term" value="C:plasma membrane"/>
    <property type="evidence" value="ECO:0007669"/>
    <property type="project" value="UniProtKB-SubCell"/>
</dbReference>
<dbReference type="GO" id="GO:0032049">
    <property type="term" value="P:cardiolipin biosynthetic process"/>
    <property type="evidence" value="ECO:0007669"/>
    <property type="project" value="UniProtKB-UniRule"/>
</dbReference>
<evidence type="ECO:0000313" key="16">
    <source>
        <dbReference type="Proteomes" id="UP000005178"/>
    </source>
</evidence>
<dbReference type="Proteomes" id="UP000005178">
    <property type="component" value="Unassembled WGS sequence"/>
</dbReference>
<dbReference type="eggNOG" id="COG1502">
    <property type="taxonomic scope" value="Bacteria"/>
</dbReference>
<keyword evidence="6" id="KW-0677">Repeat</keyword>
<dbReference type="Gene3D" id="3.30.870.10">
    <property type="entry name" value="Endonuclease Chain A"/>
    <property type="match status" value="2"/>
</dbReference>
<keyword evidence="9 13" id="KW-0472">Membrane</keyword>
<evidence type="ECO:0000256" key="7">
    <source>
        <dbReference type="ARBA" id="ARBA00022989"/>
    </source>
</evidence>
<dbReference type="HOGENOM" id="CLU_038053_1_2_9"/>
<evidence type="ECO:0000256" key="12">
    <source>
        <dbReference type="NCBIfam" id="TIGR04265"/>
    </source>
</evidence>
<protein>
    <recommendedName>
        <fullName evidence="12">Cardiolipin synthase</fullName>
        <ecNumber evidence="12">2.7.8.-</ecNumber>
    </recommendedName>
</protein>
<evidence type="ECO:0000256" key="13">
    <source>
        <dbReference type="SAM" id="Phobius"/>
    </source>
</evidence>
<dbReference type="Pfam" id="PF13091">
    <property type="entry name" value="PLDc_2"/>
    <property type="match status" value="2"/>
</dbReference>
<comment type="caution">
    <text evidence="15">The sequence shown here is derived from an EMBL/GenBank/DDBJ whole genome shotgun (WGS) entry which is preliminary data.</text>
</comment>
<dbReference type="Pfam" id="PF13396">
    <property type="entry name" value="PLDc_N"/>
    <property type="match status" value="1"/>
</dbReference>
<dbReference type="InterPro" id="IPR025202">
    <property type="entry name" value="PLD-like_dom"/>
</dbReference>
<keyword evidence="3" id="KW-0444">Lipid biosynthesis</keyword>